<dbReference type="EMBL" id="JBFTWV010000314">
    <property type="protein sequence ID" value="KAL2782810.1"/>
    <property type="molecule type" value="Genomic_DNA"/>
</dbReference>
<organism evidence="1 2">
    <name type="scientific">Aspergillus keveii</name>
    <dbReference type="NCBI Taxonomy" id="714993"/>
    <lineage>
        <taxon>Eukaryota</taxon>
        <taxon>Fungi</taxon>
        <taxon>Dikarya</taxon>
        <taxon>Ascomycota</taxon>
        <taxon>Pezizomycotina</taxon>
        <taxon>Eurotiomycetes</taxon>
        <taxon>Eurotiomycetidae</taxon>
        <taxon>Eurotiales</taxon>
        <taxon>Aspergillaceae</taxon>
        <taxon>Aspergillus</taxon>
        <taxon>Aspergillus subgen. Nidulantes</taxon>
    </lineage>
</organism>
<accession>A0ABR4FHU6</accession>
<proteinExistence type="predicted"/>
<evidence type="ECO:0000313" key="1">
    <source>
        <dbReference type="EMBL" id="KAL2782810.1"/>
    </source>
</evidence>
<name>A0ABR4FHU6_9EURO</name>
<comment type="caution">
    <text evidence="1">The sequence shown here is derived from an EMBL/GenBank/DDBJ whole genome shotgun (WGS) entry which is preliminary data.</text>
</comment>
<evidence type="ECO:0000313" key="2">
    <source>
        <dbReference type="Proteomes" id="UP001610563"/>
    </source>
</evidence>
<dbReference type="Proteomes" id="UP001610563">
    <property type="component" value="Unassembled WGS sequence"/>
</dbReference>
<sequence length="387" mass="42864">MPSTFYIALSDEATTTRLFTFPNDGHADQSLQETIEHYMNDSMRREGLAKWHISANITADRCTVAIRLDDQEDIAARIARRYQAFFANGKKGLQAADALRASGNWDQAWTFLLPLGVPLAFARAIEIMDFPPRSLLTKQDYLDSRTTRRWREVLALNGVPDEERARYSCILDIVPVASPARDGEKLRQAGIYDGPFDSYAIPLLELLSGATCNVIAANHPSFFYYAVCSNTGPDAEKRNLATGLAVKRPDIVVAAWHAEMGRNPGADPSVALKMSAQKWKDKDEELLDLVKMQAGLASAELWASTDVSLAAVMRFMPAAAELEELDRQFYYTGNVRSPEEQAVSGSPKADGVSLSTMELFVPTDQELEELERQFYGSTSGHPTKAVD</sequence>
<reference evidence="1 2" key="1">
    <citation type="submission" date="2024-07" db="EMBL/GenBank/DDBJ databases">
        <title>Section-level genome sequencing and comparative genomics of Aspergillus sections Usti and Cavernicolus.</title>
        <authorList>
            <consortium name="Lawrence Berkeley National Laboratory"/>
            <person name="Nybo J.L."/>
            <person name="Vesth T.C."/>
            <person name="Theobald S."/>
            <person name="Frisvad J.C."/>
            <person name="Larsen T.O."/>
            <person name="Kjaerboelling I."/>
            <person name="Rothschild-Mancinelli K."/>
            <person name="Lyhne E.K."/>
            <person name="Kogle M.E."/>
            <person name="Barry K."/>
            <person name="Clum A."/>
            <person name="Na H."/>
            <person name="Ledsgaard L."/>
            <person name="Lin J."/>
            <person name="Lipzen A."/>
            <person name="Kuo A."/>
            <person name="Riley R."/>
            <person name="Mondo S."/>
            <person name="Labutti K."/>
            <person name="Haridas S."/>
            <person name="Pangalinan J."/>
            <person name="Salamov A.A."/>
            <person name="Simmons B.A."/>
            <person name="Magnuson J.K."/>
            <person name="Chen J."/>
            <person name="Drula E."/>
            <person name="Henrissat B."/>
            <person name="Wiebenga A."/>
            <person name="Lubbers R.J."/>
            <person name="Gomes A.C."/>
            <person name="Makela M.R."/>
            <person name="Stajich J."/>
            <person name="Grigoriev I.V."/>
            <person name="Mortensen U.H."/>
            <person name="De Vries R.P."/>
            <person name="Baker S.E."/>
            <person name="Andersen M.R."/>
        </authorList>
    </citation>
    <scope>NUCLEOTIDE SEQUENCE [LARGE SCALE GENOMIC DNA]</scope>
    <source>
        <strain evidence="1 2">CBS 209.92</strain>
    </source>
</reference>
<gene>
    <name evidence="1" type="ORF">BJX66DRAFT_345495</name>
</gene>
<keyword evidence="2" id="KW-1185">Reference proteome</keyword>
<protein>
    <submittedName>
        <fullName evidence="1">Uncharacterized protein</fullName>
    </submittedName>
</protein>